<gene>
    <name evidence="2" type="ORF">B0T14DRAFT_42861</name>
</gene>
<dbReference type="EMBL" id="JAULSU010000001">
    <property type="protein sequence ID" value="KAK0632773.1"/>
    <property type="molecule type" value="Genomic_DNA"/>
</dbReference>
<organism evidence="2 3">
    <name type="scientific">Immersiella caudata</name>
    <dbReference type="NCBI Taxonomy" id="314043"/>
    <lineage>
        <taxon>Eukaryota</taxon>
        <taxon>Fungi</taxon>
        <taxon>Dikarya</taxon>
        <taxon>Ascomycota</taxon>
        <taxon>Pezizomycotina</taxon>
        <taxon>Sordariomycetes</taxon>
        <taxon>Sordariomycetidae</taxon>
        <taxon>Sordariales</taxon>
        <taxon>Lasiosphaeriaceae</taxon>
        <taxon>Immersiella</taxon>
    </lineage>
</organism>
<evidence type="ECO:0000313" key="2">
    <source>
        <dbReference type="EMBL" id="KAK0632773.1"/>
    </source>
</evidence>
<comment type="caution">
    <text evidence="2">The sequence shown here is derived from an EMBL/GenBank/DDBJ whole genome shotgun (WGS) entry which is preliminary data.</text>
</comment>
<evidence type="ECO:0000313" key="3">
    <source>
        <dbReference type="Proteomes" id="UP001175000"/>
    </source>
</evidence>
<protein>
    <submittedName>
        <fullName evidence="2">Uncharacterized protein</fullName>
    </submittedName>
</protein>
<feature type="region of interest" description="Disordered" evidence="1">
    <location>
        <begin position="36"/>
        <end position="57"/>
    </location>
</feature>
<feature type="compositionally biased region" description="Basic and acidic residues" evidence="1">
    <location>
        <begin position="48"/>
        <end position="57"/>
    </location>
</feature>
<sequence length="158" mass="17617">MQEKAENVITFLCNVTHHANNSPNLHNTCPVPAVRTRRTKSSIGKSSRPCDDARQDKDSDSLLLLRGQAEPIHGPTARNLSPTSATFVYLKVPLRTTHPCLIGRRLVVIRTPSVVAYAQDARQPCPPVRAGGTKRQMRGRGSCGWQRQLTWRKIGWID</sequence>
<accession>A0AA39XF27</accession>
<reference evidence="2" key="1">
    <citation type="submission" date="2023-06" db="EMBL/GenBank/DDBJ databases">
        <title>Genome-scale phylogeny and comparative genomics of the fungal order Sordariales.</title>
        <authorList>
            <consortium name="Lawrence Berkeley National Laboratory"/>
            <person name="Hensen N."/>
            <person name="Bonometti L."/>
            <person name="Westerberg I."/>
            <person name="Brannstrom I.O."/>
            <person name="Guillou S."/>
            <person name="Cros-Aarteil S."/>
            <person name="Calhoun S."/>
            <person name="Haridas S."/>
            <person name="Kuo A."/>
            <person name="Mondo S."/>
            <person name="Pangilinan J."/>
            <person name="Riley R."/>
            <person name="Labutti K."/>
            <person name="Andreopoulos B."/>
            <person name="Lipzen A."/>
            <person name="Chen C."/>
            <person name="Yanf M."/>
            <person name="Daum C."/>
            <person name="Ng V."/>
            <person name="Clum A."/>
            <person name="Steindorff A."/>
            <person name="Ohm R."/>
            <person name="Martin F."/>
            <person name="Silar P."/>
            <person name="Natvig D."/>
            <person name="Lalanne C."/>
            <person name="Gautier V."/>
            <person name="Ament-Velasquez S.L."/>
            <person name="Kruys A."/>
            <person name="Hutchinson M.I."/>
            <person name="Powell A.J."/>
            <person name="Barry K."/>
            <person name="Miller A.N."/>
            <person name="Grigoriev I.V."/>
            <person name="Debuchy R."/>
            <person name="Gladieux P."/>
            <person name="Thoren M.H."/>
            <person name="Johannesson H."/>
        </authorList>
    </citation>
    <scope>NUCLEOTIDE SEQUENCE</scope>
    <source>
        <strain evidence="2">CBS 606.72</strain>
    </source>
</reference>
<evidence type="ECO:0000256" key="1">
    <source>
        <dbReference type="SAM" id="MobiDB-lite"/>
    </source>
</evidence>
<dbReference type="AlphaFoldDB" id="A0AA39XF27"/>
<name>A0AA39XF27_9PEZI</name>
<keyword evidence="3" id="KW-1185">Reference proteome</keyword>
<proteinExistence type="predicted"/>
<dbReference type="Proteomes" id="UP001175000">
    <property type="component" value="Unassembled WGS sequence"/>
</dbReference>